<evidence type="ECO:0000256" key="1">
    <source>
        <dbReference type="ARBA" id="ARBA00008416"/>
    </source>
</evidence>
<evidence type="ECO:0000259" key="5">
    <source>
        <dbReference type="Pfam" id="PF05726"/>
    </source>
</evidence>
<comment type="similarity">
    <text evidence="1 3">Belongs to the pirin family.</text>
</comment>
<feature type="binding site" evidence="2">
    <location>
        <position position="118"/>
    </location>
    <ligand>
        <name>Fe cation</name>
        <dbReference type="ChEBI" id="CHEBI:24875"/>
    </ligand>
</feature>
<dbReference type="CDD" id="cd02909">
    <property type="entry name" value="cupin_pirin_N"/>
    <property type="match status" value="1"/>
</dbReference>
<dbReference type="InterPro" id="IPR014710">
    <property type="entry name" value="RmlC-like_jellyroll"/>
</dbReference>
<protein>
    <submittedName>
        <fullName evidence="6">Pirin family protein</fullName>
    </submittedName>
</protein>
<feature type="domain" description="Pirin C-terminal" evidence="5">
    <location>
        <begin position="191"/>
        <end position="297"/>
    </location>
</feature>
<dbReference type="Pfam" id="PF05726">
    <property type="entry name" value="Pirin_C"/>
    <property type="match status" value="1"/>
</dbReference>
<feature type="binding site" evidence="2">
    <location>
        <position position="120"/>
    </location>
    <ligand>
        <name>Fe cation</name>
        <dbReference type="ChEBI" id="CHEBI:24875"/>
    </ligand>
</feature>
<feature type="binding site" evidence="2">
    <location>
        <position position="76"/>
    </location>
    <ligand>
        <name>Fe cation</name>
        <dbReference type="ChEBI" id="CHEBI:24875"/>
    </ligand>
</feature>
<comment type="caution">
    <text evidence="6">The sequence shown here is derived from an EMBL/GenBank/DDBJ whole genome shotgun (WGS) entry which is preliminary data.</text>
</comment>
<dbReference type="CDD" id="cd02247">
    <property type="entry name" value="cupin_pirin_C"/>
    <property type="match status" value="1"/>
</dbReference>
<dbReference type="PANTHER" id="PTHR13903">
    <property type="entry name" value="PIRIN-RELATED"/>
    <property type="match status" value="1"/>
</dbReference>
<evidence type="ECO:0000313" key="6">
    <source>
        <dbReference type="EMBL" id="NER30632.1"/>
    </source>
</evidence>
<keyword evidence="2" id="KW-0408">Iron</keyword>
<dbReference type="AlphaFoldDB" id="A0A6B3NJD7"/>
<feature type="binding site" evidence="2">
    <location>
        <position position="74"/>
    </location>
    <ligand>
        <name>Fe cation</name>
        <dbReference type="ChEBI" id="CHEBI:24875"/>
    </ligand>
</feature>
<evidence type="ECO:0000256" key="3">
    <source>
        <dbReference type="RuleBase" id="RU003457"/>
    </source>
</evidence>
<dbReference type="InterPro" id="IPR008778">
    <property type="entry name" value="Pirin_C_dom"/>
</dbReference>
<evidence type="ECO:0000256" key="2">
    <source>
        <dbReference type="PIRSR" id="PIRSR006232-1"/>
    </source>
</evidence>
<proteinExistence type="inferred from homology"/>
<gene>
    <name evidence="6" type="ORF">F6J89_24200</name>
</gene>
<dbReference type="InterPro" id="IPR011051">
    <property type="entry name" value="RmlC_Cupin_sf"/>
</dbReference>
<reference evidence="6" key="1">
    <citation type="submission" date="2019-11" db="EMBL/GenBank/DDBJ databases">
        <title>Genomic insights into an expanded diversity of filamentous marine cyanobacteria reveals the extraordinary biosynthetic potential of Moorea and Okeania.</title>
        <authorList>
            <person name="Ferreira Leao T."/>
            <person name="Wang M."/>
            <person name="Moss N."/>
            <person name="Da Silva R."/>
            <person name="Sanders J."/>
            <person name="Nurk S."/>
            <person name="Gurevich A."/>
            <person name="Humphrey G."/>
            <person name="Reher R."/>
            <person name="Zhu Q."/>
            <person name="Belda-Ferre P."/>
            <person name="Glukhov E."/>
            <person name="Rex R."/>
            <person name="Dorrestein P.C."/>
            <person name="Knight R."/>
            <person name="Pevzner P."/>
            <person name="Gerwick W.H."/>
            <person name="Gerwick L."/>
        </authorList>
    </citation>
    <scope>NUCLEOTIDE SEQUENCE</scope>
    <source>
        <strain evidence="6">SIO1C4</strain>
    </source>
</reference>
<feature type="domain" description="Pirin N-terminal" evidence="4">
    <location>
        <begin position="36"/>
        <end position="136"/>
    </location>
</feature>
<dbReference type="EMBL" id="JAAHFQ010000605">
    <property type="protein sequence ID" value="NER30632.1"/>
    <property type="molecule type" value="Genomic_DNA"/>
</dbReference>
<evidence type="ECO:0000259" key="4">
    <source>
        <dbReference type="Pfam" id="PF02678"/>
    </source>
</evidence>
<dbReference type="PANTHER" id="PTHR13903:SF8">
    <property type="entry name" value="PIRIN"/>
    <property type="match status" value="1"/>
</dbReference>
<keyword evidence="2" id="KW-0479">Metal-binding</keyword>
<dbReference type="InterPro" id="IPR012093">
    <property type="entry name" value="Pirin"/>
</dbReference>
<dbReference type="Pfam" id="PF02678">
    <property type="entry name" value="Pirin"/>
    <property type="match status" value="1"/>
</dbReference>
<sequence>MAVEKVLKTQKSADTNCIRPVVLSVEGLRTSDGDGVKLRRFIGSSTLPKLDPFLLLDAFSSDEPRDYLGGFPEHPHRGFETVTYVLAGRVRHQDNKGNNGVIEAGGVQWMTAGRGIVHSEMPEQQDGLLSAFQLWVNLPAAQKMTQPQYQEFSAAEIPIEHGHSSEVRVIAGETSAGTVGPVKNVFTEPIYFDVTVRPQGFFMEKIPPTHNSFIIVYEGSIVLSSGSFGEDKVVEAGTLAVLGAGNRVNVTGKDAGAKFLLIAGKPLNEPIAHSGPFVMNTRAEVMQAFQDFWAGRF</sequence>
<dbReference type="PIRSF" id="PIRSF006232">
    <property type="entry name" value="Pirin"/>
    <property type="match status" value="1"/>
</dbReference>
<organism evidence="6">
    <name type="scientific">Symploca sp. SIO1C4</name>
    <dbReference type="NCBI Taxonomy" id="2607765"/>
    <lineage>
        <taxon>Bacteria</taxon>
        <taxon>Bacillati</taxon>
        <taxon>Cyanobacteriota</taxon>
        <taxon>Cyanophyceae</taxon>
        <taxon>Coleofasciculales</taxon>
        <taxon>Coleofasciculaceae</taxon>
        <taxon>Symploca</taxon>
    </lineage>
</organism>
<name>A0A6B3NJD7_9CYAN</name>
<accession>A0A6B3NJD7</accession>
<dbReference type="GO" id="GO:0046872">
    <property type="term" value="F:metal ion binding"/>
    <property type="evidence" value="ECO:0007669"/>
    <property type="project" value="UniProtKB-KW"/>
</dbReference>
<dbReference type="InterPro" id="IPR003829">
    <property type="entry name" value="Pirin_N_dom"/>
</dbReference>
<dbReference type="SUPFAM" id="SSF51182">
    <property type="entry name" value="RmlC-like cupins"/>
    <property type="match status" value="1"/>
</dbReference>
<dbReference type="Gene3D" id="2.60.120.10">
    <property type="entry name" value="Jelly Rolls"/>
    <property type="match status" value="2"/>
</dbReference>
<comment type="cofactor">
    <cofactor evidence="2">
        <name>Fe cation</name>
        <dbReference type="ChEBI" id="CHEBI:24875"/>
    </cofactor>
    <text evidence="2">Binds 1 Fe cation per subunit.</text>
</comment>